<keyword evidence="1" id="KW-0472">Membrane</keyword>
<sequence length="150" mass="16898">MAPLLQQHHHHHSKSTYICVQVFQTLAYVLYLLLLLMYLVLVFSTETGLTTKLLGLAQTFVGFAVGLHYYMTVFHRAVLHQQPKTSWKVHGLYATCFLVICLLGRVDRRKKAYLEEGGSLLTSLESVRSTILIAKVVDSSNNANCKSMVV</sequence>
<keyword evidence="1" id="KW-0812">Transmembrane</keyword>
<organism evidence="2 3">
    <name type="scientific">Buddleja alternifolia</name>
    <dbReference type="NCBI Taxonomy" id="168488"/>
    <lineage>
        <taxon>Eukaryota</taxon>
        <taxon>Viridiplantae</taxon>
        <taxon>Streptophyta</taxon>
        <taxon>Embryophyta</taxon>
        <taxon>Tracheophyta</taxon>
        <taxon>Spermatophyta</taxon>
        <taxon>Magnoliopsida</taxon>
        <taxon>eudicotyledons</taxon>
        <taxon>Gunneridae</taxon>
        <taxon>Pentapetalae</taxon>
        <taxon>asterids</taxon>
        <taxon>lamiids</taxon>
        <taxon>Lamiales</taxon>
        <taxon>Scrophulariaceae</taxon>
        <taxon>Buddlejeae</taxon>
        <taxon>Buddleja</taxon>
    </lineage>
</organism>
<dbReference type="Proteomes" id="UP000826271">
    <property type="component" value="Unassembled WGS sequence"/>
</dbReference>
<gene>
    <name evidence="2" type="ORF">BUALT_Bualt11G0016100</name>
</gene>
<accession>A0AAV6X2D7</accession>
<comment type="caution">
    <text evidence="2">The sequence shown here is derived from an EMBL/GenBank/DDBJ whole genome shotgun (WGS) entry which is preliminary data.</text>
</comment>
<dbReference type="PANTHER" id="PTHR35310">
    <property type="entry name" value="CELL WALL INTEGRITY/STRESS RESPONSE COMPONENT-LIKE PROTEIN"/>
    <property type="match status" value="1"/>
</dbReference>
<evidence type="ECO:0000256" key="1">
    <source>
        <dbReference type="SAM" id="Phobius"/>
    </source>
</evidence>
<feature type="transmembrane region" description="Helical" evidence="1">
    <location>
        <begin position="53"/>
        <end position="70"/>
    </location>
</feature>
<protein>
    <submittedName>
        <fullName evidence="2">Uncharacterized protein</fullName>
    </submittedName>
</protein>
<feature type="transmembrane region" description="Helical" evidence="1">
    <location>
        <begin position="90"/>
        <end position="106"/>
    </location>
</feature>
<reference evidence="2" key="1">
    <citation type="submission" date="2019-10" db="EMBL/GenBank/DDBJ databases">
        <authorList>
            <person name="Zhang R."/>
            <person name="Pan Y."/>
            <person name="Wang J."/>
            <person name="Ma R."/>
            <person name="Yu S."/>
        </authorList>
    </citation>
    <scope>NUCLEOTIDE SEQUENCE</scope>
    <source>
        <strain evidence="2">LA-IB0</strain>
        <tissue evidence="2">Leaf</tissue>
    </source>
</reference>
<dbReference type="EMBL" id="WHWC01000011">
    <property type="protein sequence ID" value="KAG8373360.1"/>
    <property type="molecule type" value="Genomic_DNA"/>
</dbReference>
<keyword evidence="3" id="KW-1185">Reference proteome</keyword>
<evidence type="ECO:0000313" key="2">
    <source>
        <dbReference type="EMBL" id="KAG8373360.1"/>
    </source>
</evidence>
<name>A0AAV6X2D7_9LAMI</name>
<keyword evidence="1" id="KW-1133">Transmembrane helix</keyword>
<dbReference type="AlphaFoldDB" id="A0AAV6X2D7"/>
<dbReference type="PANTHER" id="PTHR35310:SF1">
    <property type="entry name" value="CELL WALL INTEGRITY_STRESS RESPONSE COMPONENT-LIKE PROTEIN"/>
    <property type="match status" value="1"/>
</dbReference>
<evidence type="ECO:0000313" key="3">
    <source>
        <dbReference type="Proteomes" id="UP000826271"/>
    </source>
</evidence>
<feature type="transmembrane region" description="Helical" evidence="1">
    <location>
        <begin position="20"/>
        <end position="41"/>
    </location>
</feature>
<proteinExistence type="predicted"/>